<dbReference type="RefSeq" id="WP_059344489.1">
    <property type="nucleotide sequence ID" value="NZ_FTQX01000009.1"/>
</dbReference>
<evidence type="ECO:0000313" key="2">
    <source>
        <dbReference type="Proteomes" id="UP000064412"/>
    </source>
</evidence>
<comment type="caution">
    <text evidence="1">The sequence shown here is derived from an EMBL/GenBank/DDBJ whole genome shotgun (WGS) entry which is preliminary data.</text>
</comment>
<proteinExistence type="predicted"/>
<name>A0ABD4DPM3_ELIMR</name>
<protein>
    <submittedName>
        <fullName evidence="1">Uncharacterized protein</fullName>
    </submittedName>
</protein>
<organism evidence="1 2">
    <name type="scientific">Elizabethkingia miricola</name>
    <name type="common">Chryseobacterium miricola</name>
    <dbReference type="NCBI Taxonomy" id="172045"/>
    <lineage>
        <taxon>Bacteria</taxon>
        <taxon>Pseudomonadati</taxon>
        <taxon>Bacteroidota</taxon>
        <taxon>Flavobacteriia</taxon>
        <taxon>Flavobacteriales</taxon>
        <taxon>Weeksellaceae</taxon>
        <taxon>Elizabethkingia</taxon>
    </lineage>
</organism>
<dbReference type="Proteomes" id="UP000064412">
    <property type="component" value="Unassembled WGS sequence"/>
</dbReference>
<accession>A0ABD4DPM3</accession>
<gene>
    <name evidence="1" type="ORF">ATB95_08120</name>
</gene>
<dbReference type="EMBL" id="LNOI01000001">
    <property type="protein sequence ID" value="KUY20852.1"/>
    <property type="molecule type" value="Genomic_DNA"/>
</dbReference>
<reference evidence="1 2" key="1">
    <citation type="submission" date="2015-11" db="EMBL/GenBank/DDBJ databases">
        <authorList>
            <person name="Nicholson A.C."/>
            <person name="Humrighouse B.W."/>
            <person name="Graziano J."/>
            <person name="Lasker B."/>
            <person name="Whitney A.M."/>
            <person name="Mcquiston J.R."/>
        </authorList>
    </citation>
    <scope>NUCLEOTIDE SEQUENCE [LARGE SCALE GENOMIC DNA]</scope>
    <source>
        <strain evidence="1 2">G4071</strain>
    </source>
</reference>
<evidence type="ECO:0000313" key="1">
    <source>
        <dbReference type="EMBL" id="KUY20852.1"/>
    </source>
</evidence>
<sequence length="79" mass="8605">MKNENLKNAIVKAVEEVLDSVNHAETELKQNSISITNSKDIHFEVAFDASGIVSEGVVKFSITASKIVKNDTKKISGMI</sequence>
<dbReference type="AlphaFoldDB" id="A0ABD4DPM3"/>